<dbReference type="RefSeq" id="WP_093043264.1">
    <property type="nucleotide sequence ID" value="NZ_FNQR01000003.1"/>
</dbReference>
<dbReference type="Pfam" id="PF07883">
    <property type="entry name" value="Cupin_2"/>
    <property type="match status" value="1"/>
</dbReference>
<dbReference type="Proteomes" id="UP000198584">
    <property type="component" value="Unassembled WGS sequence"/>
</dbReference>
<reference evidence="3 4" key="1">
    <citation type="submission" date="2016-10" db="EMBL/GenBank/DDBJ databases">
        <authorList>
            <person name="de Groot N.N."/>
        </authorList>
    </citation>
    <scope>NUCLEOTIDE SEQUENCE [LARGE SCALE GENOMIC DNA]</scope>
    <source>
        <strain evidence="3 4">CCM7597</strain>
    </source>
</reference>
<evidence type="ECO:0000313" key="3">
    <source>
        <dbReference type="EMBL" id="SEA24925.1"/>
    </source>
</evidence>
<evidence type="ECO:0000259" key="2">
    <source>
        <dbReference type="PROSITE" id="PS50943"/>
    </source>
</evidence>
<dbReference type="InterPro" id="IPR050807">
    <property type="entry name" value="TransReg_Diox_bact_type"/>
</dbReference>
<dbReference type="OrthoDB" id="9814553at2"/>
<name>A0A1H3ZMP8_9BACI</name>
<dbReference type="InterPro" id="IPR001387">
    <property type="entry name" value="Cro/C1-type_HTH"/>
</dbReference>
<dbReference type="GO" id="GO:0003677">
    <property type="term" value="F:DNA binding"/>
    <property type="evidence" value="ECO:0007669"/>
    <property type="project" value="UniProtKB-KW"/>
</dbReference>
<keyword evidence="4" id="KW-1185">Reference proteome</keyword>
<dbReference type="InterPro" id="IPR014710">
    <property type="entry name" value="RmlC-like_jellyroll"/>
</dbReference>
<dbReference type="InterPro" id="IPR013096">
    <property type="entry name" value="Cupin_2"/>
</dbReference>
<dbReference type="PANTHER" id="PTHR46797">
    <property type="entry name" value="HTH-TYPE TRANSCRIPTIONAL REGULATOR"/>
    <property type="match status" value="1"/>
</dbReference>
<evidence type="ECO:0000256" key="1">
    <source>
        <dbReference type="ARBA" id="ARBA00023125"/>
    </source>
</evidence>
<gene>
    <name evidence="3" type="ORF">SAMN05421743_103297</name>
</gene>
<dbReference type="AlphaFoldDB" id="A0A1H3ZMP8"/>
<sequence>MEIGSTIRAIRKRKQITIAQMSEGTGLSKGFISNMENNNTSPSISTLQTVAQFLGIPLPYLLLEKNQRMGVVRKTERQITTHNKGKLKVEHLTSKGGLRMKRVEIPPGVSTAEGHAHQGEEVHLVLEGKVFAQQGEESYVLEDGDSFSWNASVPHFVKNIGDKPAVVLIGQHTDMELEDIL</sequence>
<dbReference type="SUPFAM" id="SSF47413">
    <property type="entry name" value="lambda repressor-like DNA-binding domains"/>
    <property type="match status" value="1"/>
</dbReference>
<dbReference type="EMBL" id="FNQR01000003">
    <property type="protein sequence ID" value="SEA24925.1"/>
    <property type="molecule type" value="Genomic_DNA"/>
</dbReference>
<dbReference type="SUPFAM" id="SSF51182">
    <property type="entry name" value="RmlC-like cupins"/>
    <property type="match status" value="1"/>
</dbReference>
<feature type="domain" description="HTH cro/C1-type" evidence="2">
    <location>
        <begin position="7"/>
        <end position="61"/>
    </location>
</feature>
<dbReference type="Gene3D" id="1.10.260.40">
    <property type="entry name" value="lambda repressor-like DNA-binding domains"/>
    <property type="match status" value="1"/>
</dbReference>
<dbReference type="SMART" id="SM00530">
    <property type="entry name" value="HTH_XRE"/>
    <property type="match status" value="1"/>
</dbReference>
<dbReference type="InterPro" id="IPR011051">
    <property type="entry name" value="RmlC_Cupin_sf"/>
</dbReference>
<organism evidence="3 4">
    <name type="scientific">Thalassobacillus cyri</name>
    <dbReference type="NCBI Taxonomy" id="571932"/>
    <lineage>
        <taxon>Bacteria</taxon>
        <taxon>Bacillati</taxon>
        <taxon>Bacillota</taxon>
        <taxon>Bacilli</taxon>
        <taxon>Bacillales</taxon>
        <taxon>Bacillaceae</taxon>
        <taxon>Thalassobacillus</taxon>
    </lineage>
</organism>
<proteinExistence type="predicted"/>
<dbReference type="STRING" id="571932.SAMN05421743_103297"/>
<protein>
    <submittedName>
        <fullName evidence="3">Helix-turn-helix domain-containing protein</fullName>
    </submittedName>
</protein>
<dbReference type="CDD" id="cd00093">
    <property type="entry name" value="HTH_XRE"/>
    <property type="match status" value="1"/>
</dbReference>
<dbReference type="CDD" id="cd02209">
    <property type="entry name" value="cupin_XRE_C"/>
    <property type="match status" value="1"/>
</dbReference>
<dbReference type="PROSITE" id="PS50943">
    <property type="entry name" value="HTH_CROC1"/>
    <property type="match status" value="1"/>
</dbReference>
<dbReference type="InterPro" id="IPR010982">
    <property type="entry name" value="Lambda_DNA-bd_dom_sf"/>
</dbReference>
<accession>A0A1H3ZMP8</accession>
<dbReference type="GO" id="GO:0003700">
    <property type="term" value="F:DNA-binding transcription factor activity"/>
    <property type="evidence" value="ECO:0007669"/>
    <property type="project" value="TreeGrafter"/>
</dbReference>
<dbReference type="Gene3D" id="2.60.120.10">
    <property type="entry name" value="Jelly Rolls"/>
    <property type="match status" value="1"/>
</dbReference>
<keyword evidence="1" id="KW-0238">DNA-binding</keyword>
<dbReference type="GO" id="GO:0005829">
    <property type="term" value="C:cytosol"/>
    <property type="evidence" value="ECO:0007669"/>
    <property type="project" value="TreeGrafter"/>
</dbReference>
<dbReference type="PANTHER" id="PTHR46797:SF2">
    <property type="entry name" value="TRANSCRIPTIONAL REGULATOR"/>
    <property type="match status" value="1"/>
</dbReference>
<dbReference type="Pfam" id="PF01381">
    <property type="entry name" value="HTH_3"/>
    <property type="match status" value="1"/>
</dbReference>
<evidence type="ECO:0000313" key="4">
    <source>
        <dbReference type="Proteomes" id="UP000198584"/>
    </source>
</evidence>